<evidence type="ECO:0008006" key="3">
    <source>
        <dbReference type="Google" id="ProtNLM"/>
    </source>
</evidence>
<dbReference type="AlphaFoldDB" id="A0A917YDG0"/>
<gene>
    <name evidence="1" type="ORF">GCM10011579_082900</name>
</gene>
<evidence type="ECO:0000313" key="2">
    <source>
        <dbReference type="Proteomes" id="UP000600365"/>
    </source>
</evidence>
<dbReference type="SUPFAM" id="SSF75304">
    <property type="entry name" value="Amidase signature (AS) enzymes"/>
    <property type="match status" value="1"/>
</dbReference>
<dbReference type="RefSeq" id="WP_189191272.1">
    <property type="nucleotide sequence ID" value="NZ_BMMM01000021.1"/>
</dbReference>
<name>A0A917YDG0_9ACTN</name>
<dbReference type="Proteomes" id="UP000600365">
    <property type="component" value="Unassembled WGS sequence"/>
</dbReference>
<protein>
    <recommendedName>
        <fullName evidence="3">Amidase</fullName>
    </recommendedName>
</protein>
<dbReference type="EMBL" id="BMMM01000021">
    <property type="protein sequence ID" value="GGN88823.1"/>
    <property type="molecule type" value="Genomic_DNA"/>
</dbReference>
<proteinExistence type="predicted"/>
<keyword evidence="2" id="KW-1185">Reference proteome</keyword>
<accession>A0A917YDG0</accession>
<organism evidence="1 2">
    <name type="scientific">Streptomyces albiflavescens</name>
    <dbReference type="NCBI Taxonomy" id="1623582"/>
    <lineage>
        <taxon>Bacteria</taxon>
        <taxon>Bacillati</taxon>
        <taxon>Actinomycetota</taxon>
        <taxon>Actinomycetes</taxon>
        <taxon>Kitasatosporales</taxon>
        <taxon>Streptomycetaceae</taxon>
        <taxon>Streptomyces</taxon>
    </lineage>
</organism>
<comment type="caution">
    <text evidence="1">The sequence shown here is derived from an EMBL/GenBank/DDBJ whole genome shotgun (WGS) entry which is preliminary data.</text>
</comment>
<reference evidence="1 2" key="1">
    <citation type="journal article" date="2014" name="Int. J. Syst. Evol. Microbiol.">
        <title>Complete genome sequence of Corynebacterium casei LMG S-19264T (=DSM 44701T), isolated from a smear-ripened cheese.</title>
        <authorList>
            <consortium name="US DOE Joint Genome Institute (JGI-PGF)"/>
            <person name="Walter F."/>
            <person name="Albersmeier A."/>
            <person name="Kalinowski J."/>
            <person name="Ruckert C."/>
        </authorList>
    </citation>
    <scope>NUCLEOTIDE SEQUENCE [LARGE SCALE GENOMIC DNA]</scope>
    <source>
        <strain evidence="1 2">CGMCC 4.7111</strain>
    </source>
</reference>
<dbReference type="Gene3D" id="3.90.1300.10">
    <property type="entry name" value="Amidase signature (AS) domain"/>
    <property type="match status" value="1"/>
</dbReference>
<dbReference type="InterPro" id="IPR036928">
    <property type="entry name" value="AS_sf"/>
</dbReference>
<sequence>MRVAACYDLGQKVLDPDVRRLFARALDDMRAAGATVEEVGIQLPDTMLFFDHLNACEYLEFAQEMQAGGVELWLMVLEPAERAKSVTGRQVSAAFRQGKTDIYNAFLTAMTGADVLVTPTTPVTAFPRLHRGSDRAERLGRLRVSGPCRQGVRDPVVRRRRGPVHDRAPAWGSSLLSEGGSMPVW</sequence>
<evidence type="ECO:0000313" key="1">
    <source>
        <dbReference type="EMBL" id="GGN88823.1"/>
    </source>
</evidence>